<dbReference type="EMBL" id="BMED01000005">
    <property type="protein sequence ID" value="GGC93161.1"/>
    <property type="molecule type" value="Genomic_DNA"/>
</dbReference>
<comment type="caution">
    <text evidence="1">The sequence shown here is derived from an EMBL/GenBank/DDBJ whole genome shotgun (WGS) entry which is preliminary data.</text>
</comment>
<keyword evidence="2" id="KW-1185">Reference proteome</keyword>
<dbReference type="Proteomes" id="UP000637423">
    <property type="component" value="Unassembled WGS sequence"/>
</dbReference>
<evidence type="ECO:0000313" key="1">
    <source>
        <dbReference type="EMBL" id="GGC93161.1"/>
    </source>
</evidence>
<organism evidence="1 2">
    <name type="scientific">Undibacterium terreum</name>
    <dbReference type="NCBI Taxonomy" id="1224302"/>
    <lineage>
        <taxon>Bacteria</taxon>
        <taxon>Pseudomonadati</taxon>
        <taxon>Pseudomonadota</taxon>
        <taxon>Betaproteobacteria</taxon>
        <taxon>Burkholderiales</taxon>
        <taxon>Oxalobacteraceae</taxon>
        <taxon>Undibacterium</taxon>
    </lineage>
</organism>
<accession>A0A916UZ05</accession>
<reference evidence="1" key="1">
    <citation type="journal article" date="2014" name="Int. J. Syst. Evol. Microbiol.">
        <title>Complete genome sequence of Corynebacterium casei LMG S-19264T (=DSM 44701T), isolated from a smear-ripened cheese.</title>
        <authorList>
            <consortium name="US DOE Joint Genome Institute (JGI-PGF)"/>
            <person name="Walter F."/>
            <person name="Albersmeier A."/>
            <person name="Kalinowski J."/>
            <person name="Ruckert C."/>
        </authorList>
    </citation>
    <scope>NUCLEOTIDE SEQUENCE</scope>
    <source>
        <strain evidence="1">CGMCC 1.10998</strain>
    </source>
</reference>
<reference evidence="1" key="2">
    <citation type="submission" date="2020-09" db="EMBL/GenBank/DDBJ databases">
        <authorList>
            <person name="Sun Q."/>
            <person name="Zhou Y."/>
        </authorList>
    </citation>
    <scope>NUCLEOTIDE SEQUENCE</scope>
    <source>
        <strain evidence="1">CGMCC 1.10998</strain>
    </source>
</reference>
<evidence type="ECO:0000313" key="2">
    <source>
        <dbReference type="Proteomes" id="UP000637423"/>
    </source>
</evidence>
<gene>
    <name evidence="1" type="ORF">GCM10011396_45570</name>
</gene>
<dbReference type="AlphaFoldDB" id="A0A916UZ05"/>
<protein>
    <submittedName>
        <fullName evidence="1">Uncharacterized protein</fullName>
    </submittedName>
</protein>
<proteinExistence type="predicted"/>
<sequence>MYNLPAIPQIFRQFSIHYKNYYPTEIGDIMKHMKTVLILEHTEEVFDKLTCDVCGAESKWDENWGSESHEKIITTVQLEEEESYPDGGQSLQTQYHICPTCFKQHLSKWFEGHRNSKPTVTSSVW</sequence>
<name>A0A916UZ05_9BURK</name>